<protein>
    <submittedName>
        <fullName evidence="4">Protein bicaudal C homolog 1 (inferred by orthology to a human protein)</fullName>
    </submittedName>
</protein>
<dbReference type="Pfam" id="PF24234">
    <property type="entry name" value="KH_BICC1_1st"/>
    <property type="match status" value="1"/>
</dbReference>
<reference evidence="2 3" key="2">
    <citation type="submission" date="2018-11" db="EMBL/GenBank/DDBJ databases">
        <authorList>
            <consortium name="Pathogen Informatics"/>
        </authorList>
    </citation>
    <scope>NUCLEOTIDE SEQUENCE [LARGE SCALE GENOMIC DNA]</scope>
</reference>
<accession>A0A0N4XQZ9</accession>
<organism evidence="4">
    <name type="scientific">Nippostrongylus brasiliensis</name>
    <name type="common">Rat hookworm</name>
    <dbReference type="NCBI Taxonomy" id="27835"/>
    <lineage>
        <taxon>Eukaryota</taxon>
        <taxon>Metazoa</taxon>
        <taxon>Ecdysozoa</taxon>
        <taxon>Nematoda</taxon>
        <taxon>Chromadorea</taxon>
        <taxon>Rhabditida</taxon>
        <taxon>Rhabditina</taxon>
        <taxon>Rhabditomorpha</taxon>
        <taxon>Strongyloidea</taxon>
        <taxon>Heligmosomidae</taxon>
        <taxon>Nippostrongylus</taxon>
    </lineage>
</organism>
<gene>
    <name evidence="2" type="ORF">NBR_LOCUS4952</name>
</gene>
<proteinExistence type="predicted"/>
<sequence length="106" mass="12157">MIVQTSTRLIFDVLTLQVRQSTGAEVCWPSQLKIGAKTKKDPFVRLIGTVDEIERAKTYMKATLQVRVCGCSTKTKHTSLYYYIISFVFKQPYRKGFVPLWACSRS</sequence>
<dbReference type="AlphaFoldDB" id="A0A0N4XQZ9"/>
<evidence type="ECO:0000259" key="1">
    <source>
        <dbReference type="Pfam" id="PF24234"/>
    </source>
</evidence>
<reference evidence="4" key="1">
    <citation type="submission" date="2017-02" db="UniProtKB">
        <authorList>
            <consortium name="WormBaseParasite"/>
        </authorList>
    </citation>
    <scope>IDENTIFICATION</scope>
</reference>
<name>A0A0N4XQZ9_NIPBR</name>
<feature type="domain" description="BICC1 first type I KH" evidence="1">
    <location>
        <begin position="16"/>
        <end position="59"/>
    </location>
</feature>
<keyword evidence="3" id="KW-1185">Reference proteome</keyword>
<dbReference type="STRING" id="27835.A0A0N4XQZ9"/>
<dbReference type="InterPro" id="IPR047549">
    <property type="entry name" value="BICC1_KH-I_rpt1"/>
</dbReference>
<dbReference type="EMBL" id="UYSL01010510">
    <property type="protein sequence ID" value="VDL68541.1"/>
    <property type="molecule type" value="Genomic_DNA"/>
</dbReference>
<evidence type="ECO:0000313" key="3">
    <source>
        <dbReference type="Proteomes" id="UP000271162"/>
    </source>
</evidence>
<dbReference type="Proteomes" id="UP000271162">
    <property type="component" value="Unassembled WGS sequence"/>
</dbReference>
<dbReference type="WBParaSite" id="NBR_0000495101-mRNA-1">
    <property type="protein sequence ID" value="NBR_0000495101-mRNA-1"/>
    <property type="gene ID" value="NBR_0000495101"/>
</dbReference>
<evidence type="ECO:0000313" key="2">
    <source>
        <dbReference type="EMBL" id="VDL68541.1"/>
    </source>
</evidence>
<evidence type="ECO:0000313" key="4">
    <source>
        <dbReference type="WBParaSite" id="NBR_0000495101-mRNA-1"/>
    </source>
</evidence>